<feature type="non-terminal residue" evidence="2">
    <location>
        <position position="1"/>
    </location>
</feature>
<comment type="caution">
    <text evidence="2">The sequence shown here is derived from an EMBL/GenBank/DDBJ whole genome shotgun (WGS) entry which is preliminary data.</text>
</comment>
<evidence type="ECO:0000256" key="1">
    <source>
        <dbReference type="SAM" id="MobiDB-lite"/>
    </source>
</evidence>
<feature type="region of interest" description="Disordered" evidence="1">
    <location>
        <begin position="165"/>
        <end position="187"/>
    </location>
</feature>
<name>A0A0F9E5N9_9ZZZZ</name>
<evidence type="ECO:0000313" key="2">
    <source>
        <dbReference type="EMBL" id="KKL69299.1"/>
    </source>
</evidence>
<reference evidence="2" key="1">
    <citation type="journal article" date="2015" name="Nature">
        <title>Complex archaea that bridge the gap between prokaryotes and eukaryotes.</title>
        <authorList>
            <person name="Spang A."/>
            <person name="Saw J.H."/>
            <person name="Jorgensen S.L."/>
            <person name="Zaremba-Niedzwiedzka K."/>
            <person name="Martijn J."/>
            <person name="Lind A.E."/>
            <person name="van Eijk R."/>
            <person name="Schleper C."/>
            <person name="Guy L."/>
            <person name="Ettema T.J."/>
        </authorList>
    </citation>
    <scope>NUCLEOTIDE SEQUENCE</scope>
</reference>
<gene>
    <name evidence="2" type="ORF">LCGC14_2116350</name>
</gene>
<dbReference type="EMBL" id="LAZR01026257">
    <property type="protein sequence ID" value="KKL69299.1"/>
    <property type="molecule type" value="Genomic_DNA"/>
</dbReference>
<accession>A0A0F9E5N9</accession>
<dbReference type="AlphaFoldDB" id="A0A0F9E5N9"/>
<organism evidence="2">
    <name type="scientific">marine sediment metagenome</name>
    <dbReference type="NCBI Taxonomy" id="412755"/>
    <lineage>
        <taxon>unclassified sequences</taxon>
        <taxon>metagenomes</taxon>
        <taxon>ecological metagenomes</taxon>
    </lineage>
</organism>
<proteinExistence type="predicted"/>
<sequence>PQSFFSQTTGKTYRWGTVEEFELVKEQLEQDGYIEAQRVIAALRDTDKDSQSRILEAYTFAKNEVLNPSVLNPETGAWRSMTDITPEALEEQFRAGLVAWELTPEEMEKAVELFNGFIAKIPEALPGAGEGAPPSEGGVWQNLRDLATPARASLGAGGAVAAALRNRRGERSAPDVPEPPRPSVDNEERPFYEQLASVIDNPEIGSEAQALRTRIETERVPQDELQRLLEELLARLAPDESRRFEFRRIPPQSSVPQGDPMAAVTNMLRKV</sequence>
<protein>
    <submittedName>
        <fullName evidence="2">Uncharacterized protein</fullName>
    </submittedName>
</protein>